<evidence type="ECO:0000256" key="2">
    <source>
        <dbReference type="ARBA" id="ARBA00023002"/>
    </source>
</evidence>
<keyword evidence="4" id="KW-1185">Reference proteome</keyword>
<organism evidence="3 4">
    <name type="scientific">Aquibaculum arenosum</name>
    <dbReference type="NCBI Taxonomy" id="3032591"/>
    <lineage>
        <taxon>Bacteria</taxon>
        <taxon>Pseudomonadati</taxon>
        <taxon>Pseudomonadota</taxon>
        <taxon>Alphaproteobacteria</taxon>
        <taxon>Rhodospirillales</taxon>
        <taxon>Rhodovibrionaceae</taxon>
        <taxon>Aquibaculum</taxon>
    </lineage>
</organism>
<gene>
    <name evidence="3" type="ORF">P2G67_13925</name>
</gene>
<dbReference type="Pfam" id="PF00106">
    <property type="entry name" value="adh_short"/>
    <property type="match status" value="1"/>
</dbReference>
<comment type="caution">
    <text evidence="3">The sequence shown here is derived from an EMBL/GenBank/DDBJ whole genome shotgun (WGS) entry which is preliminary data.</text>
</comment>
<comment type="similarity">
    <text evidence="1">Belongs to the short-chain dehydrogenases/reductases (SDR) family.</text>
</comment>
<dbReference type="PRINTS" id="PR00081">
    <property type="entry name" value="GDHRDH"/>
</dbReference>
<protein>
    <submittedName>
        <fullName evidence="3">SDR family NAD(P)-dependent oxidoreductase</fullName>
    </submittedName>
</protein>
<dbReference type="Proteomes" id="UP001215503">
    <property type="component" value="Unassembled WGS sequence"/>
</dbReference>
<dbReference type="InterPro" id="IPR002347">
    <property type="entry name" value="SDR_fam"/>
</dbReference>
<reference evidence="3 4" key="1">
    <citation type="submission" date="2023-03" db="EMBL/GenBank/DDBJ databases">
        <title>Fodinicurvata sp. CAU 1616 isolated from sea sendiment.</title>
        <authorList>
            <person name="Kim W."/>
        </authorList>
    </citation>
    <scope>NUCLEOTIDE SEQUENCE [LARGE SCALE GENOMIC DNA]</scope>
    <source>
        <strain evidence="3 4">CAU 1616</strain>
    </source>
</reference>
<evidence type="ECO:0000313" key="4">
    <source>
        <dbReference type="Proteomes" id="UP001215503"/>
    </source>
</evidence>
<evidence type="ECO:0000256" key="1">
    <source>
        <dbReference type="ARBA" id="ARBA00006484"/>
    </source>
</evidence>
<sequence>MAEETAQPTHSGAAEHANRRLEGRVAVVTGASRGLGHALAACLAAEGAQCVLIGRTVGALEELDDEICAAGGRKPLLVPFDLRQGEAIDALGGALNERYGTVDLLIGAAASLGTLSPVGHFKPSIWDDTLKVNLTANWRLLRSLDPLLRQGGGGQATFITCPRPAEGEAFWGLYNAGKAALEELVRSYAAENRKFGVRANLLMPGPFRSGLRTQAFPGEPAESLPTPEAMARACLPHLLPDAQDNGKIIPVSAT</sequence>
<name>A0ABT5YQL8_9PROT</name>
<dbReference type="PANTHER" id="PTHR44196">
    <property type="entry name" value="DEHYDROGENASE/REDUCTASE SDR FAMILY MEMBER 7B"/>
    <property type="match status" value="1"/>
</dbReference>
<dbReference type="SUPFAM" id="SSF51735">
    <property type="entry name" value="NAD(P)-binding Rossmann-fold domains"/>
    <property type="match status" value="1"/>
</dbReference>
<dbReference type="InterPro" id="IPR036291">
    <property type="entry name" value="NAD(P)-bd_dom_sf"/>
</dbReference>
<keyword evidence="2" id="KW-0560">Oxidoreductase</keyword>
<dbReference type="Gene3D" id="3.40.50.720">
    <property type="entry name" value="NAD(P)-binding Rossmann-like Domain"/>
    <property type="match status" value="1"/>
</dbReference>
<proteinExistence type="inferred from homology"/>
<dbReference type="PANTHER" id="PTHR44196:SF4">
    <property type="entry name" value="SHORT CHAIN DEHYDROGENASE"/>
    <property type="match status" value="1"/>
</dbReference>
<dbReference type="EMBL" id="JARHUD010000009">
    <property type="protein sequence ID" value="MDF2097076.1"/>
    <property type="molecule type" value="Genomic_DNA"/>
</dbReference>
<accession>A0ABT5YQL8</accession>
<dbReference type="RefSeq" id="WP_275823848.1">
    <property type="nucleotide sequence ID" value="NZ_JARHUD010000009.1"/>
</dbReference>
<evidence type="ECO:0000313" key="3">
    <source>
        <dbReference type="EMBL" id="MDF2097076.1"/>
    </source>
</evidence>